<feature type="transmembrane region" description="Helical" evidence="2">
    <location>
        <begin position="682"/>
        <end position="705"/>
    </location>
</feature>
<dbReference type="GO" id="GO:0009190">
    <property type="term" value="P:cyclic nucleotide biosynthetic process"/>
    <property type="evidence" value="ECO:0007669"/>
    <property type="project" value="InterPro"/>
</dbReference>
<evidence type="ECO:0000256" key="2">
    <source>
        <dbReference type="SAM" id="Phobius"/>
    </source>
</evidence>
<dbReference type="SUPFAM" id="SSF53850">
    <property type="entry name" value="Periplasmic binding protein-like II"/>
    <property type="match status" value="1"/>
</dbReference>
<accession>A0A8J4CIY8</accession>
<reference evidence="5" key="1">
    <citation type="journal article" date="2021" name="Proc. Natl. Acad. Sci. U.S.A.">
        <title>Three genomes in the algal genus Volvox reveal the fate of a haploid sex-determining region after a transition to homothallism.</title>
        <authorList>
            <person name="Yamamoto K."/>
            <person name="Hamaji T."/>
            <person name="Kawai-Toyooka H."/>
            <person name="Matsuzaki R."/>
            <person name="Takahashi F."/>
            <person name="Nishimura Y."/>
            <person name="Kawachi M."/>
            <person name="Noguchi H."/>
            <person name="Minakuchi Y."/>
            <person name="Umen J.G."/>
            <person name="Toyoda A."/>
            <person name="Nozaki H."/>
        </authorList>
    </citation>
    <scope>NUCLEOTIDE SEQUENCE</scope>
    <source>
        <strain evidence="5">NIES-3786</strain>
    </source>
</reference>
<feature type="region of interest" description="Disordered" evidence="1">
    <location>
        <begin position="583"/>
        <end position="610"/>
    </location>
</feature>
<keyword evidence="2" id="KW-0812">Transmembrane</keyword>
<dbReference type="InterPro" id="IPR001054">
    <property type="entry name" value="A/G_cyclase"/>
</dbReference>
<dbReference type="Gene3D" id="3.30.70.1230">
    <property type="entry name" value="Nucleotide cyclase"/>
    <property type="match status" value="1"/>
</dbReference>
<dbReference type="InterPro" id="IPR029787">
    <property type="entry name" value="Nucleotide_cyclase"/>
</dbReference>
<feature type="compositionally biased region" description="Polar residues" evidence="1">
    <location>
        <begin position="583"/>
        <end position="602"/>
    </location>
</feature>
<dbReference type="AlphaFoldDB" id="A0A8J4CIY8"/>
<evidence type="ECO:0000313" key="6">
    <source>
        <dbReference type="Proteomes" id="UP000747110"/>
    </source>
</evidence>
<name>A0A8J4CIY8_9CHLO</name>
<dbReference type="Proteomes" id="UP000747110">
    <property type="component" value="Unassembled WGS sequence"/>
</dbReference>
<proteinExistence type="predicted"/>
<dbReference type="PANTHER" id="PTHR43081">
    <property type="entry name" value="ADENYLATE CYCLASE, TERMINAL-DIFFERENTIATION SPECIFIC-RELATED"/>
    <property type="match status" value="1"/>
</dbReference>
<feature type="signal peptide" evidence="3">
    <location>
        <begin position="1"/>
        <end position="32"/>
    </location>
</feature>
<dbReference type="PROSITE" id="PS50125">
    <property type="entry name" value="GUANYLATE_CYCLASE_2"/>
    <property type="match status" value="1"/>
</dbReference>
<evidence type="ECO:0000259" key="4">
    <source>
        <dbReference type="PROSITE" id="PS50125"/>
    </source>
</evidence>
<keyword evidence="2" id="KW-0472">Membrane</keyword>
<keyword evidence="2" id="KW-1133">Transmembrane helix</keyword>
<dbReference type="OrthoDB" id="2021138at2759"/>
<keyword evidence="6" id="KW-1185">Reference proteome</keyword>
<dbReference type="GO" id="GO:0035556">
    <property type="term" value="P:intracellular signal transduction"/>
    <property type="evidence" value="ECO:0007669"/>
    <property type="project" value="InterPro"/>
</dbReference>
<feature type="non-terminal residue" evidence="5">
    <location>
        <position position="1099"/>
    </location>
</feature>
<dbReference type="SUPFAM" id="SSF55073">
    <property type="entry name" value="Nucleotide cyclase"/>
    <property type="match status" value="1"/>
</dbReference>
<gene>
    <name evidence="5" type="ORF">Vretifemale_11483</name>
</gene>
<evidence type="ECO:0000313" key="5">
    <source>
        <dbReference type="EMBL" id="GIL82613.1"/>
    </source>
</evidence>
<dbReference type="PANTHER" id="PTHR43081:SF1">
    <property type="entry name" value="ADENYLATE CYCLASE, TERMINAL-DIFFERENTIATION SPECIFIC"/>
    <property type="match status" value="1"/>
</dbReference>
<dbReference type="InterPro" id="IPR050697">
    <property type="entry name" value="Adenylyl/Guanylyl_Cyclase_3/4"/>
</dbReference>
<comment type="caution">
    <text evidence="5">The sequence shown here is derived from an EMBL/GenBank/DDBJ whole genome shotgun (WGS) entry which is preliminary data.</text>
</comment>
<dbReference type="Gene3D" id="3.40.190.10">
    <property type="entry name" value="Periplasmic binding protein-like II"/>
    <property type="match status" value="2"/>
</dbReference>
<evidence type="ECO:0000256" key="3">
    <source>
        <dbReference type="SAM" id="SignalP"/>
    </source>
</evidence>
<sequence length="1099" mass="116984">MPARSTSASSTMVITSGSLLVLGLALSWSCAAQVVTYFNNGTDALAASCTSTMVSSINRSSCVTGNSTWKSRQDIKRGILKGWYQCWTETDEGLLGSSPVLRVLLPDIYKEWLIPTIKSFSDRYGVPVQLDTQPLENLLESILTDAFQPPSLQHAVWLQTTLTTQHLADTNLSIDLSHLVDSPTSGVDWSDIYQLFRLQLASYRGQTVSMPLDGSTMYLINRRDVFEHLKLEVPNTWQGVLNYTEAYMSARTAAVAAQAAESATAAAEELGGNNSTRDVTLPPYPLCLPRGAACQRLTLIQAIWSTIAQTRGSQQGVHFDPATLKPLLDTHAAAQAFRIMAGLLAASAPLEPDEGCTHGSLGFARGQCAMVLAVYVPQMRMFIRPEFKPTVNMSRLSVWPVPGSHVVWDRDGGGGDGSGRTGQLRDCNKTLCPLGTNYPLGGASNQTLVNHAPLSPGSNLAGAINRNVPLVAQYISWELLAYLSSLDRYDVAEPEPLLQTVAPVREHFVATDSVAKWGEAGYDQVVMAAAMSAISFTRQHPNRAWDLRMPYHMKYNEILADILAGLENGTIILDKQPAGAQGSSGSATLVNATSPPLTLQQGPASTPPSSLLVPPPAADRVPTLDSVLQRGQEQLVNFYTPDIYLDKYLASLAFMAIPVNTNVTTPGAATTFSRNGVGVNTLVPALVVSTLSVAALAIGLGWVIWRRRRRRSREGTRDWKQRHKDGSGEPVALVVTDIQDSTTLWEALPADVMSEAVRLHHTCVRRLLLVHGGYESATEGDSFILAFLTARQAVAFAMDLQAQLLVQPWPEMLLAQQSCSAVSVNLPEGFPFTGRLVLGERSLRYSTGSGAFRSRSGKNMYEEGAIGRSRPPSGHQSRVGALIGGAMPPRGEGAVSGGVPRWLRSLTTSGRGASGRGAAADYSLLSSSPVGNMIVRGAGDGGCSGGVRGVDGVGGVSPCRMSVAGTGLWCSQSAAAEGRNSCGRAVSFSSVSSDNQARPPRSVRPLSLRSILAGRETRSVWTLDAADLDPGDGYGGGSAGAVGGRKAVQYGSSAPTSLTHLTDDITCGRGDSLVRQSRIATARLSLLPPAGSAMRNGLV</sequence>
<keyword evidence="3" id="KW-0732">Signal</keyword>
<feature type="domain" description="Guanylate cyclase" evidence="4">
    <location>
        <begin position="732"/>
        <end position="846"/>
    </location>
</feature>
<protein>
    <recommendedName>
        <fullName evidence="4">Guanylate cyclase domain-containing protein</fullName>
    </recommendedName>
</protein>
<dbReference type="EMBL" id="BNCP01000024">
    <property type="protein sequence ID" value="GIL82613.1"/>
    <property type="molecule type" value="Genomic_DNA"/>
</dbReference>
<evidence type="ECO:0000256" key="1">
    <source>
        <dbReference type="SAM" id="MobiDB-lite"/>
    </source>
</evidence>
<feature type="chain" id="PRO_5035311910" description="Guanylate cyclase domain-containing protein" evidence="3">
    <location>
        <begin position="33"/>
        <end position="1099"/>
    </location>
</feature>
<organism evidence="5 6">
    <name type="scientific">Volvox reticuliferus</name>
    <dbReference type="NCBI Taxonomy" id="1737510"/>
    <lineage>
        <taxon>Eukaryota</taxon>
        <taxon>Viridiplantae</taxon>
        <taxon>Chlorophyta</taxon>
        <taxon>core chlorophytes</taxon>
        <taxon>Chlorophyceae</taxon>
        <taxon>CS clade</taxon>
        <taxon>Chlamydomonadales</taxon>
        <taxon>Volvocaceae</taxon>
        <taxon>Volvox</taxon>
    </lineage>
</organism>